<dbReference type="AlphaFoldDB" id="A0AAD1RHA4"/>
<evidence type="ECO:0000313" key="3">
    <source>
        <dbReference type="Proteomes" id="UP001295444"/>
    </source>
</evidence>
<proteinExistence type="predicted"/>
<evidence type="ECO:0000256" key="1">
    <source>
        <dbReference type="SAM" id="MobiDB-lite"/>
    </source>
</evidence>
<reference evidence="2" key="1">
    <citation type="submission" date="2022-03" db="EMBL/GenBank/DDBJ databases">
        <authorList>
            <person name="Alioto T."/>
            <person name="Alioto T."/>
            <person name="Gomez Garrido J."/>
        </authorList>
    </citation>
    <scope>NUCLEOTIDE SEQUENCE</scope>
</reference>
<keyword evidence="3" id="KW-1185">Reference proteome</keyword>
<feature type="region of interest" description="Disordered" evidence="1">
    <location>
        <begin position="89"/>
        <end position="112"/>
    </location>
</feature>
<name>A0AAD1RHA4_PELCU</name>
<feature type="region of interest" description="Disordered" evidence="1">
    <location>
        <begin position="226"/>
        <end position="276"/>
    </location>
</feature>
<protein>
    <submittedName>
        <fullName evidence="2">Uncharacterized protein</fullName>
    </submittedName>
</protein>
<gene>
    <name evidence="2" type="ORF">PECUL_23A060340</name>
</gene>
<sequence length="349" mass="39277">MAYSIFKPNQPCISQLARHRRSPDYEDNHTLTKHQDLVFQQDGSSITVRSFVTYRNDSAAIYLNGDLGPRWCRGRSLIPLFSQRRNYSTPHTATTVTGGLNTPRSTEDLNTPATKGDILDLMKKIRALFNSDIDMVRPRSSSATLILLPPLLPMTSRGQSAPHDKRPKHCPHYAPKMASAPPPDEHNLHVPQRLCSICIELTLHRLDAVFQNFWLRLKERTQAAVAEQQRVADSSKPPTRKLPPPGDTAKQAPNHRGNRTPTLRVPRRPYTTHPPMLRRTTHRNRRITARPTAIPMSRAISHPKQTTTLTQGTPASTWTCDNKHSPTRNTEAPWDSPEGTLHLPIMGVG</sequence>
<dbReference type="EMBL" id="OW240913">
    <property type="protein sequence ID" value="CAH2253705.1"/>
    <property type="molecule type" value="Genomic_DNA"/>
</dbReference>
<accession>A0AAD1RHA4</accession>
<dbReference type="Proteomes" id="UP001295444">
    <property type="component" value="Chromosome 02"/>
</dbReference>
<evidence type="ECO:0000313" key="2">
    <source>
        <dbReference type="EMBL" id="CAH2253705.1"/>
    </source>
</evidence>
<feature type="region of interest" description="Disordered" evidence="1">
    <location>
        <begin position="304"/>
        <end position="339"/>
    </location>
</feature>
<organism evidence="2 3">
    <name type="scientific">Pelobates cultripes</name>
    <name type="common">Western spadefoot toad</name>
    <dbReference type="NCBI Taxonomy" id="61616"/>
    <lineage>
        <taxon>Eukaryota</taxon>
        <taxon>Metazoa</taxon>
        <taxon>Chordata</taxon>
        <taxon>Craniata</taxon>
        <taxon>Vertebrata</taxon>
        <taxon>Euteleostomi</taxon>
        <taxon>Amphibia</taxon>
        <taxon>Batrachia</taxon>
        <taxon>Anura</taxon>
        <taxon>Pelobatoidea</taxon>
        <taxon>Pelobatidae</taxon>
        <taxon>Pelobates</taxon>
    </lineage>
</organism>
<feature type="compositionally biased region" description="Polar residues" evidence="1">
    <location>
        <begin position="304"/>
        <end position="320"/>
    </location>
</feature>